<accession>X1T3Q5</accession>
<gene>
    <name evidence="1" type="ORF">S12H4_25485</name>
</gene>
<evidence type="ECO:0000313" key="1">
    <source>
        <dbReference type="EMBL" id="GAI74659.1"/>
    </source>
</evidence>
<feature type="non-terminal residue" evidence="1">
    <location>
        <position position="45"/>
    </location>
</feature>
<organism evidence="1">
    <name type="scientific">marine sediment metagenome</name>
    <dbReference type="NCBI Taxonomy" id="412755"/>
    <lineage>
        <taxon>unclassified sequences</taxon>
        <taxon>metagenomes</taxon>
        <taxon>ecological metagenomes</taxon>
    </lineage>
</organism>
<dbReference type="AlphaFoldDB" id="X1T3Q5"/>
<name>X1T3Q5_9ZZZZ</name>
<protein>
    <submittedName>
        <fullName evidence="1">Uncharacterized protein</fullName>
    </submittedName>
</protein>
<reference evidence="1" key="1">
    <citation type="journal article" date="2014" name="Front. Microbiol.">
        <title>High frequency of phylogenetically diverse reductive dehalogenase-homologous genes in deep subseafloor sedimentary metagenomes.</title>
        <authorList>
            <person name="Kawai M."/>
            <person name="Futagami T."/>
            <person name="Toyoda A."/>
            <person name="Takaki Y."/>
            <person name="Nishi S."/>
            <person name="Hori S."/>
            <person name="Arai W."/>
            <person name="Tsubouchi T."/>
            <person name="Morono Y."/>
            <person name="Uchiyama I."/>
            <person name="Ito T."/>
            <person name="Fujiyama A."/>
            <person name="Inagaki F."/>
            <person name="Takami H."/>
        </authorList>
    </citation>
    <scope>NUCLEOTIDE SEQUENCE</scope>
    <source>
        <strain evidence="1">Expedition CK06-06</strain>
    </source>
</reference>
<comment type="caution">
    <text evidence="1">The sequence shown here is derived from an EMBL/GenBank/DDBJ whole genome shotgun (WGS) entry which is preliminary data.</text>
</comment>
<proteinExistence type="predicted"/>
<dbReference type="EMBL" id="BARW01014326">
    <property type="protein sequence ID" value="GAI74659.1"/>
    <property type="molecule type" value="Genomic_DNA"/>
</dbReference>
<sequence length="45" mass="5300">MGELGEDYDVRQKRYLRMLDAMVKISDFLDSINVESAIFKTIKPY</sequence>